<name>A0AA38R6S9_9PEZI</name>
<gene>
    <name evidence="2" type="ORF">NKR23_g8922</name>
</gene>
<organism evidence="2 3">
    <name type="scientific">Pleurostoma richardsiae</name>
    <dbReference type="NCBI Taxonomy" id="41990"/>
    <lineage>
        <taxon>Eukaryota</taxon>
        <taxon>Fungi</taxon>
        <taxon>Dikarya</taxon>
        <taxon>Ascomycota</taxon>
        <taxon>Pezizomycotina</taxon>
        <taxon>Sordariomycetes</taxon>
        <taxon>Sordariomycetidae</taxon>
        <taxon>Calosphaeriales</taxon>
        <taxon>Pleurostomataceae</taxon>
        <taxon>Pleurostoma</taxon>
    </lineage>
</organism>
<dbReference type="Pfam" id="PF26639">
    <property type="entry name" value="Het-6_barrel"/>
    <property type="match status" value="1"/>
</dbReference>
<sequence length="611" mass="67731">MASLYSHLDPEKSEIRVITLSPAKDENSGIQCSLRTVSLDEKPRFDALSYVWGDVAVTDDITVEGQRFPVTLNLRDALRHLRHPKKPRTLWIDAICINQTDMDEKSHQVPLMGRIYSEAQDVLVWLGPSTEDTELAISWAQTYIEKSLGPSSRPWFKLSSRALFSESARREKNLAVLRATDGFWDIYTRPYWTRMWTFQEFALPAREPVCYCGRQAILAASTLADALDPLQQAVSEIRDGILAIPSGTDDPVQVSYAKAALAHLHSINEKIVAHYHLSISPSLLRSLRGARDTTLAYLIAVTSDRRCGEPRDRFFALYGMAPAAQAASPVDYTKPLGRIALEVTSFVFDENAFNIYGVFGLHADRLAGGRYPSWAPDFGQTHAEEPNRHYVTVPIVKALYRQTARPRISADLRSLTVWGTVVGETKVLLRFADDAPGIIAQVGDLLRSASDGAADPLWKGLRSYAKLRERVLRAVVSHLPGGKDFSSAQLIEAVEELDRERLAGRDLKMSDQRRVILLSTGGLSVVAGRVLFITDTGTFGVGVSLIADGDTLTFLQNNTTPMALRRDTSAEQESFKMVGTAYVDGITEGECRSSELVDTLVSQTPRQFLLT</sequence>
<proteinExistence type="predicted"/>
<accession>A0AA38R6S9</accession>
<evidence type="ECO:0000313" key="2">
    <source>
        <dbReference type="EMBL" id="KAJ9137699.1"/>
    </source>
</evidence>
<keyword evidence="3" id="KW-1185">Reference proteome</keyword>
<dbReference type="EMBL" id="JANBVO010000033">
    <property type="protein sequence ID" value="KAJ9137699.1"/>
    <property type="molecule type" value="Genomic_DNA"/>
</dbReference>
<dbReference type="AlphaFoldDB" id="A0AA38R6S9"/>
<dbReference type="Proteomes" id="UP001174694">
    <property type="component" value="Unassembled WGS sequence"/>
</dbReference>
<dbReference type="InterPro" id="IPR052895">
    <property type="entry name" value="HetReg/Transcr_Mod"/>
</dbReference>
<evidence type="ECO:0000313" key="3">
    <source>
        <dbReference type="Proteomes" id="UP001174694"/>
    </source>
</evidence>
<dbReference type="Pfam" id="PF06985">
    <property type="entry name" value="HET"/>
    <property type="match status" value="1"/>
</dbReference>
<evidence type="ECO:0000259" key="1">
    <source>
        <dbReference type="Pfam" id="PF06985"/>
    </source>
</evidence>
<dbReference type="PANTHER" id="PTHR24148">
    <property type="entry name" value="ANKYRIN REPEAT DOMAIN-CONTAINING PROTEIN 39 HOMOLOG-RELATED"/>
    <property type="match status" value="1"/>
</dbReference>
<dbReference type="InterPro" id="IPR010730">
    <property type="entry name" value="HET"/>
</dbReference>
<comment type="caution">
    <text evidence="2">The sequence shown here is derived from an EMBL/GenBank/DDBJ whole genome shotgun (WGS) entry which is preliminary data.</text>
</comment>
<protein>
    <submittedName>
        <fullName evidence="2">HET-domain-containing protein</fullName>
    </submittedName>
</protein>
<dbReference type="PANTHER" id="PTHR24148:SF64">
    <property type="entry name" value="HETEROKARYON INCOMPATIBILITY DOMAIN-CONTAINING PROTEIN"/>
    <property type="match status" value="1"/>
</dbReference>
<feature type="domain" description="Heterokaryon incompatibility" evidence="1">
    <location>
        <begin position="45"/>
        <end position="200"/>
    </location>
</feature>
<reference evidence="2" key="1">
    <citation type="submission" date="2022-07" db="EMBL/GenBank/DDBJ databases">
        <title>Fungi with potential for degradation of polypropylene.</title>
        <authorList>
            <person name="Gostincar C."/>
        </authorList>
    </citation>
    <scope>NUCLEOTIDE SEQUENCE</scope>
    <source>
        <strain evidence="2">EXF-13308</strain>
    </source>
</reference>